<dbReference type="Proteomes" id="UP001141806">
    <property type="component" value="Unassembled WGS sequence"/>
</dbReference>
<evidence type="ECO:0000313" key="2">
    <source>
        <dbReference type="EMBL" id="KAJ4982397.1"/>
    </source>
</evidence>
<sequence length="321" mass="34112">MGGGGAIRAAAKVASFGVNGGLRSVPSLPMAEQSMAAARNTSRPATSIVSSVTTEEGRSPVLLSSQNGKIEASVQRPLWEIDDWEFAGDEDDLLLDYMAPMPRLVFGGAPTLEEAQEATSELKDALNQVYFSANPSGDLETKACITEETAVANPSVPKHALQAFLLLKESPAAQSVVASLASDKNVWDAVMQNEKITEFFQSQQTSAVSYDMDMSDKESCADNGFNDQESLKNVDDGFDEAFSGRFESGFMGFIENVRLTATEMVKNVSDFIESLFGGSVAANAAVDEKGSASGMPIDKIIGSSFMGLAVLAIMMVVLKRG</sequence>
<dbReference type="PANTHER" id="PTHR33625">
    <property type="entry name" value="OS08G0179900 PROTEIN"/>
    <property type="match status" value="1"/>
</dbReference>
<organism evidence="2 3">
    <name type="scientific">Protea cynaroides</name>
    <dbReference type="NCBI Taxonomy" id="273540"/>
    <lineage>
        <taxon>Eukaryota</taxon>
        <taxon>Viridiplantae</taxon>
        <taxon>Streptophyta</taxon>
        <taxon>Embryophyta</taxon>
        <taxon>Tracheophyta</taxon>
        <taxon>Spermatophyta</taxon>
        <taxon>Magnoliopsida</taxon>
        <taxon>Proteales</taxon>
        <taxon>Proteaceae</taxon>
        <taxon>Protea</taxon>
    </lineage>
</organism>
<dbReference type="PANTHER" id="PTHR33625:SF4">
    <property type="entry name" value="OS08G0179900 PROTEIN"/>
    <property type="match status" value="1"/>
</dbReference>
<dbReference type="OrthoDB" id="659599at2759"/>
<comment type="caution">
    <text evidence="2">The sequence shown here is derived from an EMBL/GenBank/DDBJ whole genome shotgun (WGS) entry which is preliminary data.</text>
</comment>
<keyword evidence="3" id="KW-1185">Reference proteome</keyword>
<proteinExistence type="predicted"/>
<keyword evidence="1" id="KW-0472">Membrane</keyword>
<feature type="transmembrane region" description="Helical" evidence="1">
    <location>
        <begin position="300"/>
        <end position="318"/>
    </location>
</feature>
<gene>
    <name evidence="2" type="ORF">NE237_033234</name>
</gene>
<evidence type="ECO:0000313" key="3">
    <source>
        <dbReference type="Proteomes" id="UP001141806"/>
    </source>
</evidence>
<protein>
    <submittedName>
        <fullName evidence="2">Uncharacterized protein</fullName>
    </submittedName>
</protein>
<accession>A0A9Q0L4W1</accession>
<keyword evidence="1" id="KW-0812">Transmembrane</keyword>
<dbReference type="AlphaFoldDB" id="A0A9Q0L4W1"/>
<evidence type="ECO:0000256" key="1">
    <source>
        <dbReference type="SAM" id="Phobius"/>
    </source>
</evidence>
<reference evidence="2" key="1">
    <citation type="journal article" date="2023" name="Plant J.">
        <title>The genome of the king protea, Protea cynaroides.</title>
        <authorList>
            <person name="Chang J."/>
            <person name="Duong T.A."/>
            <person name="Schoeman C."/>
            <person name="Ma X."/>
            <person name="Roodt D."/>
            <person name="Barker N."/>
            <person name="Li Z."/>
            <person name="Van de Peer Y."/>
            <person name="Mizrachi E."/>
        </authorList>
    </citation>
    <scope>NUCLEOTIDE SEQUENCE</scope>
    <source>
        <tissue evidence="2">Young leaves</tissue>
    </source>
</reference>
<name>A0A9Q0L4W1_9MAGN</name>
<keyword evidence="1" id="KW-1133">Transmembrane helix</keyword>
<dbReference type="EMBL" id="JAMYWD010000001">
    <property type="protein sequence ID" value="KAJ4982397.1"/>
    <property type="molecule type" value="Genomic_DNA"/>
</dbReference>